<dbReference type="GO" id="GO:0005737">
    <property type="term" value="C:cytoplasm"/>
    <property type="evidence" value="ECO:0007669"/>
    <property type="project" value="TreeGrafter"/>
</dbReference>
<dbReference type="Pfam" id="PF03099">
    <property type="entry name" value="BPL_LplA_LipB"/>
    <property type="match status" value="1"/>
</dbReference>
<dbReference type="InterPro" id="IPR004408">
    <property type="entry name" value="Biotin_CoA_COase_ligase"/>
</dbReference>
<dbReference type="CDD" id="cd16442">
    <property type="entry name" value="BPL"/>
    <property type="match status" value="1"/>
</dbReference>
<dbReference type="InterPro" id="IPR045864">
    <property type="entry name" value="aa-tRNA-synth_II/BPL/LPL"/>
</dbReference>
<name>A0A7Y6I294_9ACTN</name>
<dbReference type="Gene3D" id="2.30.30.100">
    <property type="match status" value="1"/>
</dbReference>
<accession>A0A7Y6I294</accession>
<protein>
    <recommendedName>
        <fullName evidence="3">biotin--[biotin carboxyl-carrier protein] ligase</fullName>
        <ecNumber evidence="3">6.3.4.15</ecNumber>
    </recommendedName>
</protein>
<reference evidence="5 6" key="1">
    <citation type="submission" date="2020-06" db="EMBL/GenBank/DDBJ databases">
        <title>Nonomuraea sp. SMC257, a novel actinomycete isolated from soil.</title>
        <authorList>
            <person name="Chanama M."/>
        </authorList>
    </citation>
    <scope>NUCLEOTIDE SEQUENCE [LARGE SCALE GENOMIC DNA]</scope>
    <source>
        <strain evidence="5 6">SMC257</strain>
    </source>
</reference>
<dbReference type="PROSITE" id="PS51733">
    <property type="entry name" value="BPL_LPL_CATALYTIC"/>
    <property type="match status" value="1"/>
</dbReference>
<dbReference type="GO" id="GO:0004077">
    <property type="term" value="F:biotin--[biotin carboxyl-carrier protein] ligase activity"/>
    <property type="evidence" value="ECO:0007669"/>
    <property type="project" value="UniProtKB-EC"/>
</dbReference>
<keyword evidence="1 5" id="KW-0436">Ligase</keyword>
<organism evidence="5 6">
    <name type="scientific">Nonomuraea montanisoli</name>
    <dbReference type="NCBI Taxonomy" id="2741721"/>
    <lineage>
        <taxon>Bacteria</taxon>
        <taxon>Bacillati</taxon>
        <taxon>Actinomycetota</taxon>
        <taxon>Actinomycetes</taxon>
        <taxon>Streptosporangiales</taxon>
        <taxon>Streptosporangiaceae</taxon>
        <taxon>Nonomuraea</taxon>
    </lineage>
</organism>
<gene>
    <name evidence="5" type="ORF">HTZ77_01845</name>
</gene>
<keyword evidence="2" id="KW-0092">Biotin</keyword>
<comment type="caution">
    <text evidence="5">The sequence shown here is derived from an EMBL/GenBank/DDBJ whole genome shotgun (WGS) entry which is preliminary data.</text>
</comment>
<dbReference type="Proteomes" id="UP000586042">
    <property type="component" value="Unassembled WGS sequence"/>
</dbReference>
<evidence type="ECO:0000259" key="4">
    <source>
        <dbReference type="PROSITE" id="PS51733"/>
    </source>
</evidence>
<sequence length="273" mass="28757">MPDSRYSDLDRPPLSEAALNRALVRPGSLWTGVTVVESTGSTNADLAVLAQQGAAEGTVLVAEEQQAGRGRLGRAWSAPARSSLIVSVLLRPEPPIATHGWLPLLFGVAAASAVRRLGEVDVRLKWPNDLLIGDRKLAGVLAERVEGAVIVGMGLNVSLRADELPVTTATSLALQESACLDRDPLLRAVLREVESHYADWSEAGGDADQAGLRAAYQASSATIGREVRVELPGDRFLTGRATGVDASGRLELTAEGRDHALSAGDVVHLRPSA</sequence>
<dbReference type="InterPro" id="IPR003142">
    <property type="entry name" value="BPL_C"/>
</dbReference>
<dbReference type="EMBL" id="JABWGN010000001">
    <property type="protein sequence ID" value="NUW30176.1"/>
    <property type="molecule type" value="Genomic_DNA"/>
</dbReference>
<feature type="domain" description="BPL/LPL catalytic" evidence="4">
    <location>
        <begin position="23"/>
        <end position="201"/>
    </location>
</feature>
<evidence type="ECO:0000313" key="6">
    <source>
        <dbReference type="Proteomes" id="UP000586042"/>
    </source>
</evidence>
<dbReference type="Pfam" id="PF02237">
    <property type="entry name" value="BPL_C"/>
    <property type="match status" value="1"/>
</dbReference>
<dbReference type="PANTHER" id="PTHR12835">
    <property type="entry name" value="BIOTIN PROTEIN LIGASE"/>
    <property type="match status" value="1"/>
</dbReference>
<evidence type="ECO:0000313" key="5">
    <source>
        <dbReference type="EMBL" id="NUW30176.1"/>
    </source>
</evidence>
<evidence type="ECO:0000256" key="2">
    <source>
        <dbReference type="ARBA" id="ARBA00023267"/>
    </source>
</evidence>
<evidence type="ECO:0000256" key="1">
    <source>
        <dbReference type="ARBA" id="ARBA00022598"/>
    </source>
</evidence>
<keyword evidence="6" id="KW-1185">Reference proteome</keyword>
<dbReference type="SUPFAM" id="SSF55681">
    <property type="entry name" value="Class II aaRS and biotin synthetases"/>
    <property type="match status" value="1"/>
</dbReference>
<proteinExistence type="predicted"/>
<dbReference type="PANTHER" id="PTHR12835:SF5">
    <property type="entry name" value="BIOTIN--PROTEIN LIGASE"/>
    <property type="match status" value="1"/>
</dbReference>
<dbReference type="NCBIfam" id="TIGR00121">
    <property type="entry name" value="birA_ligase"/>
    <property type="match status" value="1"/>
</dbReference>
<dbReference type="Gene3D" id="3.30.930.10">
    <property type="entry name" value="Bira Bifunctional Protein, Domain 2"/>
    <property type="match status" value="1"/>
</dbReference>
<dbReference type="InterPro" id="IPR004143">
    <property type="entry name" value="BPL_LPL_catalytic"/>
</dbReference>
<dbReference type="RefSeq" id="WP_175587634.1">
    <property type="nucleotide sequence ID" value="NZ_JABWGN010000001.1"/>
</dbReference>
<dbReference type="AlphaFoldDB" id="A0A7Y6I294"/>
<dbReference type="EC" id="6.3.4.15" evidence="3"/>
<evidence type="ECO:0000256" key="3">
    <source>
        <dbReference type="ARBA" id="ARBA00024227"/>
    </source>
</evidence>